<organism evidence="1 3">
    <name type="scientific">Plasmodiophora brassicae</name>
    <name type="common">Clubroot disease agent</name>
    <dbReference type="NCBI Taxonomy" id="37360"/>
    <lineage>
        <taxon>Eukaryota</taxon>
        <taxon>Sar</taxon>
        <taxon>Rhizaria</taxon>
        <taxon>Endomyxa</taxon>
        <taxon>Phytomyxea</taxon>
        <taxon>Plasmodiophorida</taxon>
        <taxon>Plasmodiophoridae</taxon>
        <taxon>Plasmodiophora</taxon>
    </lineage>
</organism>
<evidence type="ECO:0000313" key="3">
    <source>
        <dbReference type="Proteomes" id="UP000039324"/>
    </source>
</evidence>
<geneLocation type="mitochondrion" evidence="2"/>
<reference evidence="2 4" key="2">
    <citation type="submission" date="2018-03" db="EMBL/GenBank/DDBJ databases">
        <authorList>
            <person name="Fogelqvist J."/>
        </authorList>
    </citation>
    <scope>NUCLEOTIDE SEQUENCE [LARGE SCALE GENOMIC DNA]</scope>
</reference>
<proteinExistence type="predicted"/>
<dbReference type="AlphaFoldDB" id="A0A0G4IK32"/>
<keyword evidence="2" id="KW-0496">Mitochondrion</keyword>
<dbReference type="Proteomes" id="UP000039324">
    <property type="component" value="Unassembled WGS sequence"/>
</dbReference>
<evidence type="ECO:0000313" key="4">
    <source>
        <dbReference type="Proteomes" id="UP000290189"/>
    </source>
</evidence>
<evidence type="ECO:0000313" key="1">
    <source>
        <dbReference type="EMBL" id="CEO95566.1"/>
    </source>
</evidence>
<name>A0A0G4IK32_PLABS</name>
<evidence type="ECO:0000313" key="2">
    <source>
        <dbReference type="EMBL" id="SPR00438.1"/>
    </source>
</evidence>
<dbReference type="EMBL" id="OVEO01000014">
    <property type="protein sequence ID" value="SPR00438.1"/>
    <property type="molecule type" value="Genomic_DNA"/>
</dbReference>
<keyword evidence="3" id="KW-1185">Reference proteome</keyword>
<gene>
    <name evidence="1" type="ORF">PBRA_004292</name>
    <name evidence="2" type="ORF">PLBR_LOCUS7653</name>
</gene>
<sequence>MLSWRAASSRVRWRRVASVGRRMPHNSMGFDAFKKGLPAVADDDAGEQVRPWVKDEAVRLSDQMDALYDRMQSEDVDDRGRADADRMQREGISDEDVARAVAHLKTLGGLDALLDTALRTWENTRVQDRSLIKPDILRGWRKQVTITFCSYLGALGTLENLDVKELSRELDRMMALEALRLLGDDDDRISLLCPSAPRLGFFHVVDDKDCELMARAFVKNPEDSTIELQMTWQTLSKPASVFHTSVPLKDGLTVWPGDPSELFDFLEDGARTSAASVVVDGESS</sequence>
<dbReference type="Proteomes" id="UP000290189">
    <property type="component" value="Unassembled WGS sequence"/>
</dbReference>
<protein>
    <submittedName>
        <fullName evidence="1">Uncharacterized protein</fullName>
    </submittedName>
</protein>
<dbReference type="EMBL" id="CDSF01000024">
    <property type="protein sequence ID" value="CEO95566.1"/>
    <property type="molecule type" value="Genomic_DNA"/>
</dbReference>
<accession>A0A0G4IK32</accession>
<reference evidence="1 3" key="1">
    <citation type="submission" date="2015-02" db="EMBL/GenBank/DDBJ databases">
        <authorList>
            <person name="Chooi Y.-H."/>
        </authorList>
    </citation>
    <scope>NUCLEOTIDE SEQUENCE [LARGE SCALE GENOMIC DNA]</scope>
    <source>
        <strain evidence="1">E3</strain>
    </source>
</reference>